<organism evidence="1 2">
    <name type="scientific">Aquiflexum gelatinilyticum</name>
    <dbReference type="NCBI Taxonomy" id="2961943"/>
    <lineage>
        <taxon>Bacteria</taxon>
        <taxon>Pseudomonadati</taxon>
        <taxon>Bacteroidota</taxon>
        <taxon>Cytophagia</taxon>
        <taxon>Cytophagales</taxon>
        <taxon>Cyclobacteriaceae</taxon>
        <taxon>Aquiflexum</taxon>
    </lineage>
</organism>
<proteinExistence type="predicted"/>
<reference evidence="1" key="1">
    <citation type="submission" date="2022-08" db="EMBL/GenBank/DDBJ databases">
        <authorList>
            <person name="Zhang D."/>
        </authorList>
    </citation>
    <scope>NUCLEOTIDE SEQUENCE</scope>
    <source>
        <strain evidence="1">XJ19-11</strain>
    </source>
</reference>
<dbReference type="AlphaFoldDB" id="A0A9X2SZL2"/>
<evidence type="ECO:0000313" key="1">
    <source>
        <dbReference type="EMBL" id="MCR9014628.1"/>
    </source>
</evidence>
<gene>
    <name evidence="1" type="ORF">NU887_06235</name>
</gene>
<comment type="caution">
    <text evidence="1">The sequence shown here is derived from an EMBL/GenBank/DDBJ whole genome shotgun (WGS) entry which is preliminary data.</text>
</comment>
<name>A0A9X2SZL2_9BACT</name>
<protein>
    <submittedName>
        <fullName evidence="1">Uncharacterized protein</fullName>
    </submittedName>
</protein>
<evidence type="ECO:0000313" key="2">
    <source>
        <dbReference type="Proteomes" id="UP001142175"/>
    </source>
</evidence>
<dbReference type="RefSeq" id="WP_258422510.1">
    <property type="nucleotide sequence ID" value="NZ_JANSUY010000003.1"/>
</dbReference>
<dbReference type="Proteomes" id="UP001142175">
    <property type="component" value="Unassembled WGS sequence"/>
</dbReference>
<accession>A0A9X2SZL2</accession>
<keyword evidence="2" id="KW-1185">Reference proteome</keyword>
<dbReference type="EMBL" id="JANSUY010000003">
    <property type="protein sequence ID" value="MCR9014628.1"/>
    <property type="molecule type" value="Genomic_DNA"/>
</dbReference>
<sequence>MNGLKEMHSLMNTPLTTRKLDNHYNNYNNYKNNNHYNNYNSQSSTLPKILYPSSNLSSSQRHFFILNSSIFISTRKFPFFPPENLILENRTSLEPDNLENSRTITTIITITTPHLPFLRVGAKPYQSSTKVVAE</sequence>